<sequence length="70" mass="7541">MSIATLVMLARMLYTWMRLLMTSAGKMTVQSATPPTAPATIVFSGPISSFDCPGFASSSRVPSYPPKKKK</sequence>
<protein>
    <submittedName>
        <fullName evidence="2">Putative secreted peptide</fullName>
    </submittedName>
</protein>
<dbReference type="EMBL" id="GGFM01011526">
    <property type="protein sequence ID" value="MBW32277.1"/>
    <property type="molecule type" value="Transcribed_RNA"/>
</dbReference>
<reference evidence="2" key="1">
    <citation type="submission" date="2018-01" db="EMBL/GenBank/DDBJ databases">
        <title>An insight into the sialome of Amazonian anophelines.</title>
        <authorList>
            <person name="Ribeiro J.M."/>
            <person name="Scarpassa V."/>
            <person name="Calvo E."/>
        </authorList>
    </citation>
    <scope>NUCLEOTIDE SEQUENCE</scope>
    <source>
        <tissue evidence="2">Salivary glands</tissue>
    </source>
</reference>
<accession>A0A2M3ZUN1</accession>
<feature type="signal peptide" evidence="1">
    <location>
        <begin position="1"/>
        <end position="24"/>
    </location>
</feature>
<proteinExistence type="predicted"/>
<keyword evidence="1" id="KW-0732">Signal</keyword>
<evidence type="ECO:0000313" key="2">
    <source>
        <dbReference type="EMBL" id="MBW32277.1"/>
    </source>
</evidence>
<organism evidence="2">
    <name type="scientific">Anopheles braziliensis</name>
    <dbReference type="NCBI Taxonomy" id="58242"/>
    <lineage>
        <taxon>Eukaryota</taxon>
        <taxon>Metazoa</taxon>
        <taxon>Ecdysozoa</taxon>
        <taxon>Arthropoda</taxon>
        <taxon>Hexapoda</taxon>
        <taxon>Insecta</taxon>
        <taxon>Pterygota</taxon>
        <taxon>Neoptera</taxon>
        <taxon>Endopterygota</taxon>
        <taxon>Diptera</taxon>
        <taxon>Nematocera</taxon>
        <taxon>Culicoidea</taxon>
        <taxon>Culicidae</taxon>
        <taxon>Anophelinae</taxon>
        <taxon>Anopheles</taxon>
    </lineage>
</organism>
<dbReference type="AlphaFoldDB" id="A0A2M3ZUN1"/>
<feature type="chain" id="PRO_5014921465" evidence="1">
    <location>
        <begin position="25"/>
        <end position="70"/>
    </location>
</feature>
<name>A0A2M3ZUN1_9DIPT</name>
<evidence type="ECO:0000256" key="1">
    <source>
        <dbReference type="SAM" id="SignalP"/>
    </source>
</evidence>